<evidence type="ECO:0000313" key="2">
    <source>
        <dbReference type="Proteomes" id="UP000030748"/>
    </source>
</evidence>
<keyword evidence="2" id="KW-1185">Reference proteome</keyword>
<gene>
    <name evidence="1" type="ORF">MIMGU_mgv1a0195332mg</name>
</gene>
<protein>
    <submittedName>
        <fullName evidence="1">Uncharacterized protein</fullName>
    </submittedName>
</protein>
<proteinExistence type="predicted"/>
<dbReference type="AlphaFoldDB" id="A0A022QB77"/>
<name>A0A022QB77_ERYGU</name>
<sequence length="42" mass="4893">MLQNEFQIGGDGIPVSEVYWSLVAKADKKFSKIRDLPYYQRT</sequence>
<dbReference type="Proteomes" id="UP000030748">
    <property type="component" value="Unassembled WGS sequence"/>
</dbReference>
<organism evidence="1 2">
    <name type="scientific">Erythranthe guttata</name>
    <name type="common">Yellow monkey flower</name>
    <name type="synonym">Mimulus guttatus</name>
    <dbReference type="NCBI Taxonomy" id="4155"/>
    <lineage>
        <taxon>Eukaryota</taxon>
        <taxon>Viridiplantae</taxon>
        <taxon>Streptophyta</taxon>
        <taxon>Embryophyta</taxon>
        <taxon>Tracheophyta</taxon>
        <taxon>Spermatophyta</taxon>
        <taxon>Magnoliopsida</taxon>
        <taxon>eudicotyledons</taxon>
        <taxon>Gunneridae</taxon>
        <taxon>Pentapetalae</taxon>
        <taxon>asterids</taxon>
        <taxon>lamiids</taxon>
        <taxon>Lamiales</taxon>
        <taxon>Phrymaceae</taxon>
        <taxon>Erythranthe</taxon>
    </lineage>
</organism>
<dbReference type="eggNOG" id="ENOG502QPT4">
    <property type="taxonomic scope" value="Eukaryota"/>
</dbReference>
<feature type="non-terminal residue" evidence="1">
    <location>
        <position position="42"/>
    </location>
</feature>
<evidence type="ECO:0000313" key="1">
    <source>
        <dbReference type="EMBL" id="EYU24463.1"/>
    </source>
</evidence>
<accession>A0A022QB77</accession>
<reference evidence="1 2" key="1">
    <citation type="journal article" date="2013" name="Proc. Natl. Acad. Sci. U.S.A.">
        <title>Fine-scale variation in meiotic recombination in Mimulus inferred from population shotgun sequencing.</title>
        <authorList>
            <person name="Hellsten U."/>
            <person name="Wright K.M."/>
            <person name="Jenkins J."/>
            <person name="Shu S."/>
            <person name="Yuan Y."/>
            <person name="Wessler S.R."/>
            <person name="Schmutz J."/>
            <person name="Willis J.H."/>
            <person name="Rokhsar D.S."/>
        </authorList>
    </citation>
    <scope>NUCLEOTIDE SEQUENCE [LARGE SCALE GENOMIC DNA]</scope>
    <source>
        <strain evidence="2">cv. DUN x IM62</strain>
    </source>
</reference>
<dbReference type="EMBL" id="KI632122">
    <property type="protein sequence ID" value="EYU24463.1"/>
    <property type="molecule type" value="Genomic_DNA"/>
</dbReference>